<feature type="transmembrane region" description="Helical" evidence="8">
    <location>
        <begin position="312"/>
        <end position="331"/>
    </location>
</feature>
<evidence type="ECO:0008006" key="11">
    <source>
        <dbReference type="Google" id="ProtNLM"/>
    </source>
</evidence>
<dbReference type="OrthoDB" id="9793390at2"/>
<reference evidence="10" key="1">
    <citation type="submission" date="2015-09" db="EMBL/GenBank/DDBJ databases">
        <authorList>
            <person name="Wibberg D."/>
        </authorList>
    </citation>
    <scope>NUCLEOTIDE SEQUENCE [LARGE SCALE GENOMIC DNA]</scope>
    <source>
        <strain evidence="10">SD1D</strain>
    </source>
</reference>
<keyword evidence="7 8" id="KW-0472">Membrane</keyword>
<sequence>MKLRDRFNRKYLQISLYAIFTAIVIYILSLIAKNAPAILKDLMGRVSWVLRVIKPVILGFVFAYLIEPVVVFFEQKFHKSKLFKKMKRQRTWAAVISVVLLFIAIAGLISLLIYSVTDQLRLANFDDFIELVESYIRSIEGYIYFILQYLEKLDIGSNQFEQYLEETLTVIINSLNDVGQSIVNSISNISGYFTTIVFSFIIGFYFIIDGKKFKSFLKRTSYALLSEKTNNKISVILNDLDYAFSGYIRGQLADAFVMMILISLVLSITGVKFSLVIGIFAGIGNLIPYFGPIIAYISTTIVCLMNGEMNKLVISIIILIIIQFIDGNFIGPKLLSRSIQIHPLIIIISLIFGSAIGGFLGMLLAVPVGAYIKLVFVKFIDNRIEKKTIGEKDKSNS</sequence>
<keyword evidence="4" id="KW-1003">Cell membrane</keyword>
<dbReference type="RefSeq" id="WP_058258972.1">
    <property type="nucleotide sequence ID" value="NZ_DUPS01000042.1"/>
</dbReference>
<dbReference type="InterPro" id="IPR002549">
    <property type="entry name" value="AI-2E-like"/>
</dbReference>
<feature type="transmembrane region" description="Helical" evidence="8">
    <location>
        <begin position="52"/>
        <end position="73"/>
    </location>
</feature>
<protein>
    <recommendedName>
        <fullName evidence="11">AI-2E family transporter</fullName>
    </recommendedName>
</protein>
<evidence type="ECO:0000256" key="1">
    <source>
        <dbReference type="ARBA" id="ARBA00004651"/>
    </source>
</evidence>
<keyword evidence="10" id="KW-1185">Reference proteome</keyword>
<dbReference type="PANTHER" id="PTHR21716:SF53">
    <property type="entry name" value="PERMEASE PERM-RELATED"/>
    <property type="match status" value="1"/>
</dbReference>
<keyword evidence="5 8" id="KW-0812">Transmembrane</keyword>
<name>A0A0K8J844_9FIRM</name>
<evidence type="ECO:0000256" key="7">
    <source>
        <dbReference type="ARBA" id="ARBA00023136"/>
    </source>
</evidence>
<dbReference type="GO" id="GO:0055085">
    <property type="term" value="P:transmembrane transport"/>
    <property type="evidence" value="ECO:0007669"/>
    <property type="project" value="TreeGrafter"/>
</dbReference>
<feature type="transmembrane region" description="Helical" evidence="8">
    <location>
        <begin position="255"/>
        <end position="280"/>
    </location>
</feature>
<comment type="similarity">
    <text evidence="2">Belongs to the autoinducer-2 exporter (AI-2E) (TC 2.A.86) family.</text>
</comment>
<comment type="subcellular location">
    <subcellularLocation>
        <location evidence="1">Cell membrane</location>
        <topology evidence="1">Multi-pass membrane protein</topology>
    </subcellularLocation>
</comment>
<dbReference type="KEGG" id="hsd:SD1D_2230"/>
<accession>A0A0K8J844</accession>
<evidence type="ECO:0000256" key="6">
    <source>
        <dbReference type="ARBA" id="ARBA00022989"/>
    </source>
</evidence>
<gene>
    <name evidence="9" type="ORF">SD1D_2230</name>
</gene>
<organism evidence="9 10">
    <name type="scientific">Herbinix luporum</name>
    <dbReference type="NCBI Taxonomy" id="1679721"/>
    <lineage>
        <taxon>Bacteria</taxon>
        <taxon>Bacillati</taxon>
        <taxon>Bacillota</taxon>
        <taxon>Clostridia</taxon>
        <taxon>Lachnospirales</taxon>
        <taxon>Lachnospiraceae</taxon>
        <taxon>Herbinix</taxon>
    </lineage>
</organism>
<dbReference type="PANTHER" id="PTHR21716">
    <property type="entry name" value="TRANSMEMBRANE PROTEIN"/>
    <property type="match status" value="1"/>
</dbReference>
<dbReference type="EMBL" id="LN879430">
    <property type="protein sequence ID" value="CUH93745.1"/>
    <property type="molecule type" value="Genomic_DNA"/>
</dbReference>
<feature type="transmembrane region" description="Helical" evidence="8">
    <location>
        <begin position="94"/>
        <end position="116"/>
    </location>
</feature>
<dbReference type="Proteomes" id="UP000196053">
    <property type="component" value="Chromosome I"/>
</dbReference>
<feature type="transmembrane region" description="Helical" evidence="8">
    <location>
        <begin position="12"/>
        <end position="32"/>
    </location>
</feature>
<evidence type="ECO:0000256" key="4">
    <source>
        <dbReference type="ARBA" id="ARBA00022475"/>
    </source>
</evidence>
<keyword evidence="3" id="KW-0813">Transport</keyword>
<evidence type="ECO:0000256" key="5">
    <source>
        <dbReference type="ARBA" id="ARBA00022692"/>
    </source>
</evidence>
<dbReference type="AlphaFoldDB" id="A0A0K8J844"/>
<feature type="transmembrane region" description="Helical" evidence="8">
    <location>
        <begin position="343"/>
        <end position="376"/>
    </location>
</feature>
<evidence type="ECO:0000256" key="3">
    <source>
        <dbReference type="ARBA" id="ARBA00022448"/>
    </source>
</evidence>
<evidence type="ECO:0000256" key="2">
    <source>
        <dbReference type="ARBA" id="ARBA00009773"/>
    </source>
</evidence>
<dbReference type="Pfam" id="PF01594">
    <property type="entry name" value="AI-2E_transport"/>
    <property type="match status" value="1"/>
</dbReference>
<evidence type="ECO:0000313" key="10">
    <source>
        <dbReference type="Proteomes" id="UP000196053"/>
    </source>
</evidence>
<keyword evidence="6 8" id="KW-1133">Transmembrane helix</keyword>
<dbReference type="GO" id="GO:0005886">
    <property type="term" value="C:plasma membrane"/>
    <property type="evidence" value="ECO:0007669"/>
    <property type="project" value="UniProtKB-SubCell"/>
</dbReference>
<feature type="transmembrane region" description="Helical" evidence="8">
    <location>
        <begin position="189"/>
        <end position="208"/>
    </location>
</feature>
<proteinExistence type="inferred from homology"/>
<evidence type="ECO:0000313" key="9">
    <source>
        <dbReference type="EMBL" id="CUH93745.1"/>
    </source>
</evidence>
<evidence type="ECO:0000256" key="8">
    <source>
        <dbReference type="SAM" id="Phobius"/>
    </source>
</evidence>
<feature type="transmembrane region" description="Helical" evidence="8">
    <location>
        <begin position="286"/>
        <end position="305"/>
    </location>
</feature>